<evidence type="ECO:0000259" key="10">
    <source>
        <dbReference type="PROSITE" id="PS50113"/>
    </source>
</evidence>
<evidence type="ECO:0000259" key="11">
    <source>
        <dbReference type="PROSITE" id="PS50885"/>
    </source>
</evidence>
<evidence type="ECO:0000313" key="13">
    <source>
        <dbReference type="Proteomes" id="UP000010824"/>
    </source>
</evidence>
<dbReference type="eggNOG" id="arCOG04446">
    <property type="taxonomic scope" value="Archaea"/>
</dbReference>
<feature type="coiled-coil region" evidence="6">
    <location>
        <begin position="757"/>
        <end position="784"/>
    </location>
</feature>
<dbReference type="Pfam" id="PF13426">
    <property type="entry name" value="PAS_9"/>
    <property type="match status" value="1"/>
</dbReference>
<keyword evidence="3" id="KW-0597">Phosphoprotein</keyword>
<dbReference type="PROSITE" id="PS50885">
    <property type="entry name" value="HAMP"/>
    <property type="match status" value="1"/>
</dbReference>
<feature type="domain" description="HAMP" evidence="11">
    <location>
        <begin position="298"/>
        <end position="351"/>
    </location>
</feature>
<sequence length="945" mass="105369" precursor="true">MKLQEKTSVILITLLIVILALIVLFVANISLTSYSALEQRYVTQDVDMALSRLDAEYNALSTVTTDWGQWDDTYEFVNGRNPGYVSTNIVPGIFRNLQVSFIVITNENGEVVYAGAYDTMNHTMIPVTESLFPYLVPGSPLLKTSEPLKTTSGIIILDDRPVIVASCPILHSDLSGNPTGSVVMGRYLDHSVTVVPLTSVQQQFRLLPADDPGIPASVRALLAAAGDNNARTTEFVGDNEIAGYALIRDITGQGRLIVEVREPRTIYLQGATTTIQYVLIVLAAGLMLGITYLLLLDRLVLSRITSLSTQVQGISTKSLPSRRVHLEGNDEFAALAREINGMLDSLDEASKGLIRSEARFHELADLLPLPIFEMDADCRVLYTNKVGAELFGISDEMIRKDIRVGDFLIEGEGERMRRGLNAVLSGGTSTGEIYTLRKTDGTLMRAIISLAPIHREGQVIGFRGVLIDVTERVNLEEALIESQEYLQTLLMSVSIGILVIDAGTHTIIDVNPAALEMIGITRDEIIGRSCHDVVCPAEAGKCPVTDLGIQVDNSQRILVRSDGSRISIIKHVVPVMLHGRSCLLETFIDNTVRLQMQEELQKSQERLSHLLQTSPVGVFESKASGALTYVNERWEEMTGMTFQDMRSRPWKEIQEPLDRMRISKEMWKKFQSRLLPDAETRFMRPDGSVIWLYGQSVPVYDSKGQIHGYVGTITDITDRKRIEDAIHLANKKLNLMNDITRHDILNTITGIFGLIDMAVASGNKEELARLLEQIKEEGRLIQRQITFTRDYQGVGVHAPVWQNVRDIVSRAISGLNNPGVSIEIELEETEIFADPLLEKVFYNLADNAVRYGERLTMIRFYYQISDIGLTLICEDDGVGIPDNAKARIFERGVGRNTGMGLFLTREILRITGISIRETGVYGKRARFELIIPNGTWRFVKKERKE</sequence>
<dbReference type="InParanoid" id="L0HGK7"/>
<dbReference type="Gene3D" id="3.30.565.10">
    <property type="entry name" value="Histidine kinase-like ATPase, C-terminal domain"/>
    <property type="match status" value="1"/>
</dbReference>
<dbReference type="PROSITE" id="PS50113">
    <property type="entry name" value="PAC"/>
    <property type="match status" value="2"/>
</dbReference>
<dbReference type="PANTHER" id="PTHR43304">
    <property type="entry name" value="PHYTOCHROME-LIKE PROTEIN CPH1"/>
    <property type="match status" value="1"/>
</dbReference>
<organism evidence="12 13">
    <name type="scientific">Methanoregula formicica (strain DSM 22288 / NBRC 105244 / SMSP)</name>
    <dbReference type="NCBI Taxonomy" id="593750"/>
    <lineage>
        <taxon>Archaea</taxon>
        <taxon>Methanobacteriati</taxon>
        <taxon>Methanobacteriota</taxon>
        <taxon>Stenosarchaea group</taxon>
        <taxon>Methanomicrobia</taxon>
        <taxon>Methanomicrobiales</taxon>
        <taxon>Methanoregulaceae</taxon>
        <taxon>Methanoregula</taxon>
    </lineage>
</organism>
<dbReference type="SMART" id="SM00304">
    <property type="entry name" value="HAMP"/>
    <property type="match status" value="1"/>
</dbReference>
<dbReference type="PROSITE" id="PS50109">
    <property type="entry name" value="HIS_KIN"/>
    <property type="match status" value="1"/>
</dbReference>
<dbReference type="GO" id="GO:0007165">
    <property type="term" value="P:signal transduction"/>
    <property type="evidence" value="ECO:0007669"/>
    <property type="project" value="InterPro"/>
</dbReference>
<dbReference type="InterPro" id="IPR013655">
    <property type="entry name" value="PAS_fold_3"/>
</dbReference>
<dbReference type="SMART" id="SM00387">
    <property type="entry name" value="HATPase_c"/>
    <property type="match status" value="1"/>
</dbReference>
<evidence type="ECO:0000256" key="7">
    <source>
        <dbReference type="SAM" id="Phobius"/>
    </source>
</evidence>
<evidence type="ECO:0000256" key="1">
    <source>
        <dbReference type="ARBA" id="ARBA00000085"/>
    </source>
</evidence>
<proteinExistence type="predicted"/>
<evidence type="ECO:0000256" key="2">
    <source>
        <dbReference type="ARBA" id="ARBA00012438"/>
    </source>
</evidence>
<dbReference type="SMART" id="SM00086">
    <property type="entry name" value="PAC"/>
    <property type="match status" value="3"/>
</dbReference>
<dbReference type="GO" id="GO:0016020">
    <property type="term" value="C:membrane"/>
    <property type="evidence" value="ECO:0007669"/>
    <property type="project" value="InterPro"/>
</dbReference>
<dbReference type="RefSeq" id="WP_015286108.1">
    <property type="nucleotide sequence ID" value="NC_019943.1"/>
</dbReference>
<feature type="domain" description="PAS" evidence="9">
    <location>
        <begin position="603"/>
        <end position="673"/>
    </location>
</feature>
<dbReference type="AlphaFoldDB" id="L0HGK7"/>
<dbReference type="SUPFAM" id="SSF55874">
    <property type="entry name" value="ATPase domain of HSP90 chaperone/DNA topoisomerase II/histidine kinase"/>
    <property type="match status" value="1"/>
</dbReference>
<comment type="catalytic activity">
    <reaction evidence="1">
        <text>ATP + protein L-histidine = ADP + protein N-phospho-L-histidine.</text>
        <dbReference type="EC" id="2.7.13.3"/>
    </reaction>
</comment>
<keyword evidence="5" id="KW-0418">Kinase</keyword>
<reference evidence="12 13" key="2">
    <citation type="journal article" date="2014" name="Genome Announc.">
        <title>Complete Genome Sequence of Methanoregula formicica SMSPT, a Mesophilic Hydrogenotrophic Methanogen Isolated from a Methanogenic Upflow Anaerobic Sludge Blanket Reactor.</title>
        <authorList>
            <person name="Yamamoto K."/>
            <person name="Tamaki H."/>
            <person name="Cadillo-Quiroz H."/>
            <person name="Imachi H."/>
            <person name="Kyrpides N."/>
            <person name="Woyke T."/>
            <person name="Goodwin L."/>
            <person name="Zinder S.H."/>
            <person name="Kamagata Y."/>
            <person name="Liu W.T."/>
        </authorList>
    </citation>
    <scope>NUCLEOTIDE SEQUENCE [LARGE SCALE GENOMIC DNA]</scope>
    <source>
        <strain evidence="13">DSM 22288 / NBRC 105244 / SMSP</strain>
    </source>
</reference>
<dbReference type="PROSITE" id="PS50112">
    <property type="entry name" value="PAS"/>
    <property type="match status" value="3"/>
</dbReference>
<dbReference type="InterPro" id="IPR000700">
    <property type="entry name" value="PAS-assoc_C"/>
</dbReference>
<evidence type="ECO:0000256" key="6">
    <source>
        <dbReference type="SAM" id="Coils"/>
    </source>
</evidence>
<feature type="transmembrane region" description="Helical" evidence="7">
    <location>
        <begin position="275"/>
        <end position="296"/>
    </location>
</feature>
<evidence type="ECO:0000256" key="3">
    <source>
        <dbReference type="ARBA" id="ARBA00022553"/>
    </source>
</evidence>
<dbReference type="SMART" id="SM00091">
    <property type="entry name" value="PAS"/>
    <property type="match status" value="3"/>
</dbReference>
<dbReference type="eggNOG" id="arCOG02352">
    <property type="taxonomic scope" value="Archaea"/>
</dbReference>
<dbReference type="Gene3D" id="3.30.450.20">
    <property type="entry name" value="PAS domain"/>
    <property type="match status" value="3"/>
</dbReference>
<dbReference type="CDD" id="cd00130">
    <property type="entry name" value="PAS"/>
    <property type="match status" value="3"/>
</dbReference>
<dbReference type="STRING" id="593750.Metfor_2139"/>
<dbReference type="GeneID" id="25397821"/>
<protein>
    <recommendedName>
        <fullName evidence="2">histidine kinase</fullName>
        <ecNumber evidence="2">2.7.13.3</ecNumber>
    </recommendedName>
</protein>
<keyword evidence="7" id="KW-0812">Transmembrane</keyword>
<dbReference type="SUPFAM" id="SSF55785">
    <property type="entry name" value="PYP-like sensor domain (PAS domain)"/>
    <property type="match status" value="3"/>
</dbReference>
<evidence type="ECO:0000313" key="12">
    <source>
        <dbReference type="EMBL" id="AGB03145.1"/>
    </source>
</evidence>
<dbReference type="InterPro" id="IPR036890">
    <property type="entry name" value="HATPase_C_sf"/>
</dbReference>
<evidence type="ECO:0000259" key="8">
    <source>
        <dbReference type="PROSITE" id="PS50109"/>
    </source>
</evidence>
<dbReference type="Pfam" id="PF02518">
    <property type="entry name" value="HATPase_c"/>
    <property type="match status" value="1"/>
</dbReference>
<dbReference type="NCBIfam" id="TIGR00229">
    <property type="entry name" value="sensory_box"/>
    <property type="match status" value="3"/>
</dbReference>
<feature type="transmembrane region" description="Helical" evidence="7">
    <location>
        <begin position="9"/>
        <end position="31"/>
    </location>
</feature>
<dbReference type="InterPro" id="IPR001610">
    <property type="entry name" value="PAC"/>
</dbReference>
<dbReference type="InterPro" id="IPR013656">
    <property type="entry name" value="PAS_4"/>
</dbReference>
<keyword evidence="7" id="KW-1133">Transmembrane helix</keyword>
<dbReference type="Gene3D" id="6.10.340.10">
    <property type="match status" value="1"/>
</dbReference>
<dbReference type="InterPro" id="IPR000014">
    <property type="entry name" value="PAS"/>
</dbReference>
<evidence type="ECO:0000256" key="5">
    <source>
        <dbReference type="ARBA" id="ARBA00022777"/>
    </source>
</evidence>
<dbReference type="CDD" id="cd06225">
    <property type="entry name" value="HAMP"/>
    <property type="match status" value="1"/>
</dbReference>
<dbReference type="GO" id="GO:0004673">
    <property type="term" value="F:protein histidine kinase activity"/>
    <property type="evidence" value="ECO:0007669"/>
    <property type="project" value="UniProtKB-EC"/>
</dbReference>
<keyword evidence="13" id="KW-1185">Reference proteome</keyword>
<dbReference type="Pfam" id="PF08447">
    <property type="entry name" value="PAS_3"/>
    <property type="match status" value="1"/>
</dbReference>
<dbReference type="InterPro" id="IPR035965">
    <property type="entry name" value="PAS-like_dom_sf"/>
</dbReference>
<dbReference type="InterPro" id="IPR003594">
    <property type="entry name" value="HATPase_dom"/>
</dbReference>
<dbReference type="eggNOG" id="arCOG06193">
    <property type="taxonomic scope" value="Archaea"/>
</dbReference>
<feature type="domain" description="PAC" evidence="10">
    <location>
        <begin position="676"/>
        <end position="728"/>
    </location>
</feature>
<name>L0HGK7_METFS</name>
<evidence type="ECO:0000259" key="9">
    <source>
        <dbReference type="PROSITE" id="PS50112"/>
    </source>
</evidence>
<dbReference type="HOGENOM" id="CLU_287810_0_0_2"/>
<feature type="domain" description="PAC" evidence="10">
    <location>
        <begin position="429"/>
        <end position="481"/>
    </location>
</feature>
<dbReference type="InterPro" id="IPR003660">
    <property type="entry name" value="HAMP_dom"/>
</dbReference>
<keyword evidence="4" id="KW-0808">Transferase</keyword>
<dbReference type="Proteomes" id="UP000010824">
    <property type="component" value="Chromosome"/>
</dbReference>
<dbReference type="Pfam" id="PF08448">
    <property type="entry name" value="PAS_4"/>
    <property type="match status" value="1"/>
</dbReference>
<dbReference type="KEGG" id="mfo:Metfor_2139"/>
<dbReference type="InterPro" id="IPR007892">
    <property type="entry name" value="CHASE4"/>
</dbReference>
<dbReference type="EC" id="2.7.13.3" evidence="2"/>
<keyword evidence="7" id="KW-0472">Membrane</keyword>
<accession>L0HGK7</accession>
<dbReference type="InterPro" id="IPR005467">
    <property type="entry name" value="His_kinase_dom"/>
</dbReference>
<gene>
    <name evidence="12" type="ordered locus">Metfor_2139</name>
</gene>
<dbReference type="eggNOG" id="arCOG06712">
    <property type="taxonomic scope" value="Archaea"/>
</dbReference>
<feature type="domain" description="PAS" evidence="9">
    <location>
        <begin position="356"/>
        <end position="427"/>
    </location>
</feature>
<dbReference type="CDD" id="cd00075">
    <property type="entry name" value="HATPase"/>
    <property type="match status" value="1"/>
</dbReference>
<dbReference type="Pfam" id="PF05228">
    <property type="entry name" value="CHASE4"/>
    <property type="match status" value="1"/>
</dbReference>
<reference evidence="13" key="1">
    <citation type="submission" date="2011-12" db="EMBL/GenBank/DDBJ databases">
        <title>Complete sequence of Methanoregula formicicum SMSP.</title>
        <authorList>
            <person name="Lucas S."/>
            <person name="Han J."/>
            <person name="Lapidus A."/>
            <person name="Cheng J.-F."/>
            <person name="Goodwin L."/>
            <person name="Pitluck S."/>
            <person name="Peters L."/>
            <person name="Ovchinnikova G."/>
            <person name="Teshima H."/>
            <person name="Detter J.C."/>
            <person name="Han C."/>
            <person name="Tapia R."/>
            <person name="Land M."/>
            <person name="Hauser L."/>
            <person name="Kyrpides N."/>
            <person name="Ivanova N."/>
            <person name="Pagani I."/>
            <person name="Imachi H."/>
            <person name="Tamaki H."/>
            <person name="Sekiguchi Y."/>
            <person name="Kamagata Y."/>
            <person name="Cadillo-Quiroz H."/>
            <person name="Zinder S."/>
            <person name="Liu W.-T."/>
            <person name="Woyke T."/>
        </authorList>
    </citation>
    <scope>NUCLEOTIDE SEQUENCE [LARGE SCALE GENOMIC DNA]</scope>
    <source>
        <strain evidence="13">DSM 22288 / NBRC 105244 / SMSP</strain>
    </source>
</reference>
<feature type="domain" description="PAS" evidence="9">
    <location>
        <begin position="482"/>
        <end position="529"/>
    </location>
</feature>
<dbReference type="PANTHER" id="PTHR43304:SF1">
    <property type="entry name" value="PAC DOMAIN-CONTAINING PROTEIN"/>
    <property type="match status" value="1"/>
</dbReference>
<feature type="domain" description="Histidine kinase" evidence="8">
    <location>
        <begin position="739"/>
        <end position="935"/>
    </location>
</feature>
<dbReference type="InterPro" id="IPR052162">
    <property type="entry name" value="Sensor_kinase/Photoreceptor"/>
</dbReference>
<evidence type="ECO:0000256" key="4">
    <source>
        <dbReference type="ARBA" id="ARBA00022679"/>
    </source>
</evidence>
<dbReference type="OrthoDB" id="3369at2157"/>
<dbReference type="EMBL" id="CP003167">
    <property type="protein sequence ID" value="AGB03145.1"/>
    <property type="molecule type" value="Genomic_DNA"/>
</dbReference>
<keyword evidence="6" id="KW-0175">Coiled coil</keyword>